<proteinExistence type="predicted"/>
<dbReference type="EMBL" id="JAHQIW010000616">
    <property type="protein sequence ID" value="KAJ1349165.1"/>
    <property type="molecule type" value="Genomic_DNA"/>
</dbReference>
<evidence type="ECO:0000313" key="2">
    <source>
        <dbReference type="EMBL" id="KAJ1349165.1"/>
    </source>
</evidence>
<organism evidence="2 3">
    <name type="scientific">Parelaphostrongylus tenuis</name>
    <name type="common">Meningeal worm</name>
    <dbReference type="NCBI Taxonomy" id="148309"/>
    <lineage>
        <taxon>Eukaryota</taxon>
        <taxon>Metazoa</taxon>
        <taxon>Ecdysozoa</taxon>
        <taxon>Nematoda</taxon>
        <taxon>Chromadorea</taxon>
        <taxon>Rhabditida</taxon>
        <taxon>Rhabditina</taxon>
        <taxon>Rhabditomorpha</taxon>
        <taxon>Strongyloidea</taxon>
        <taxon>Metastrongylidae</taxon>
        <taxon>Parelaphostrongylus</taxon>
    </lineage>
</organism>
<comment type="caution">
    <text evidence="2">The sequence shown here is derived from an EMBL/GenBank/DDBJ whole genome shotgun (WGS) entry which is preliminary data.</text>
</comment>
<feature type="region of interest" description="Disordered" evidence="1">
    <location>
        <begin position="37"/>
        <end position="69"/>
    </location>
</feature>
<feature type="compositionally biased region" description="Polar residues" evidence="1">
    <location>
        <begin position="37"/>
        <end position="56"/>
    </location>
</feature>
<sequence length="174" mass="19926">MATNCSYYSNFVILQDGDNMNNLIEFFQRLKRKLSFSQLTPNDRKPNSTGTQNVNETRQRSRTTDTSSVVVRPRSETEISIQRNLCKDRPHASQTNICDSSKGDRMNKKKLQKDKAVEQRRTRAHSAPVQPFIISRRSDPIHLNLISTGSILAPRYRSRTATLGKYAVVRLTIQ</sequence>
<evidence type="ECO:0000313" key="3">
    <source>
        <dbReference type="Proteomes" id="UP001196413"/>
    </source>
</evidence>
<gene>
    <name evidence="2" type="ORF">KIN20_004631</name>
</gene>
<protein>
    <submittedName>
        <fullName evidence="2">Uncharacterized protein</fullName>
    </submittedName>
</protein>
<keyword evidence="3" id="KW-1185">Reference proteome</keyword>
<evidence type="ECO:0000256" key="1">
    <source>
        <dbReference type="SAM" id="MobiDB-lite"/>
    </source>
</evidence>
<dbReference type="AlphaFoldDB" id="A0AAD5QI45"/>
<reference evidence="2" key="1">
    <citation type="submission" date="2021-06" db="EMBL/GenBank/DDBJ databases">
        <title>Parelaphostrongylus tenuis whole genome reference sequence.</title>
        <authorList>
            <person name="Garwood T.J."/>
            <person name="Larsen P.A."/>
            <person name="Fountain-Jones N.M."/>
            <person name="Garbe J.R."/>
            <person name="Macchietto M.G."/>
            <person name="Kania S.A."/>
            <person name="Gerhold R.W."/>
            <person name="Richards J.E."/>
            <person name="Wolf T.M."/>
        </authorList>
    </citation>
    <scope>NUCLEOTIDE SEQUENCE</scope>
    <source>
        <strain evidence="2">MNPRO001-30</strain>
        <tissue evidence="2">Meninges</tissue>
    </source>
</reference>
<name>A0AAD5QI45_PARTN</name>
<dbReference type="Proteomes" id="UP001196413">
    <property type="component" value="Unassembled WGS sequence"/>
</dbReference>
<accession>A0AAD5QI45</accession>
<feature type="region of interest" description="Disordered" evidence="1">
    <location>
        <begin position="90"/>
        <end position="124"/>
    </location>
</feature>